<comment type="caution">
    <text evidence="1">The sequence shown here is derived from an EMBL/GenBank/DDBJ whole genome shotgun (WGS) entry which is preliminary data.</text>
</comment>
<dbReference type="Proteomes" id="UP001597548">
    <property type="component" value="Unassembled WGS sequence"/>
</dbReference>
<sequence length="74" mass="8280">MIKINKEAIMSCPICGSKYKKIMPQIGKHINSECVFCHTVFGINNMSDCCVYCVYSDVSCPKSQKKQLITPSTI</sequence>
<name>A0ABW5ZTD0_9FLAO</name>
<protein>
    <submittedName>
        <fullName evidence="1">GDCCVxC domain-containing (Seleno)protein</fullName>
    </submittedName>
</protein>
<keyword evidence="2" id="KW-1185">Reference proteome</keyword>
<evidence type="ECO:0000313" key="2">
    <source>
        <dbReference type="Proteomes" id="UP001597548"/>
    </source>
</evidence>
<dbReference type="NCBIfam" id="NF041374">
    <property type="entry name" value="GDCCVxC"/>
    <property type="match status" value="1"/>
</dbReference>
<organism evidence="1 2">
    <name type="scientific">Psychroserpens luteus</name>
    <dbReference type="NCBI Taxonomy" id="1434066"/>
    <lineage>
        <taxon>Bacteria</taxon>
        <taxon>Pseudomonadati</taxon>
        <taxon>Bacteroidota</taxon>
        <taxon>Flavobacteriia</taxon>
        <taxon>Flavobacteriales</taxon>
        <taxon>Flavobacteriaceae</taxon>
        <taxon>Psychroserpens</taxon>
    </lineage>
</organism>
<gene>
    <name evidence="1" type="ORF">ACFS29_08445</name>
</gene>
<dbReference type="EMBL" id="JBHUOS010000007">
    <property type="protein sequence ID" value="MFD2915665.1"/>
    <property type="molecule type" value="Genomic_DNA"/>
</dbReference>
<accession>A0ABW5ZTD0</accession>
<evidence type="ECO:0000313" key="1">
    <source>
        <dbReference type="EMBL" id="MFD2915665.1"/>
    </source>
</evidence>
<proteinExistence type="predicted"/>
<reference evidence="2" key="1">
    <citation type="journal article" date="2019" name="Int. J. Syst. Evol. Microbiol.">
        <title>The Global Catalogue of Microorganisms (GCM) 10K type strain sequencing project: providing services to taxonomists for standard genome sequencing and annotation.</title>
        <authorList>
            <consortium name="The Broad Institute Genomics Platform"/>
            <consortium name="The Broad Institute Genome Sequencing Center for Infectious Disease"/>
            <person name="Wu L."/>
            <person name="Ma J."/>
        </authorList>
    </citation>
    <scope>NUCLEOTIDE SEQUENCE [LARGE SCALE GENOMIC DNA]</scope>
    <source>
        <strain evidence="2">KCTC 32514</strain>
    </source>
</reference>
<dbReference type="InterPro" id="IPR047677">
    <property type="entry name" value="GDCCVxC"/>
</dbReference>
<dbReference type="RefSeq" id="WP_379660189.1">
    <property type="nucleotide sequence ID" value="NZ_JBHUOS010000007.1"/>
</dbReference>